<keyword evidence="4" id="KW-1185">Reference proteome</keyword>
<evidence type="ECO:0000256" key="2">
    <source>
        <dbReference type="SAM" id="SignalP"/>
    </source>
</evidence>
<evidence type="ECO:0000313" key="4">
    <source>
        <dbReference type="Proteomes" id="UP000187209"/>
    </source>
</evidence>
<evidence type="ECO:0000313" key="3">
    <source>
        <dbReference type="EMBL" id="OMJ82267.1"/>
    </source>
</evidence>
<dbReference type="AlphaFoldDB" id="A0A1R2BZW2"/>
<evidence type="ECO:0008006" key="5">
    <source>
        <dbReference type="Google" id="ProtNLM"/>
    </source>
</evidence>
<sequence>MIILALLVLVHNSYSLECQNLSISISFKNSTFDLYANKTFYTNTSTHDYLFRVPASENSLRFIFSNASYIKSYNFSSEDMKKSEKYRWVSTKLGKIDNDFLNLSQKCSTRQGTANIMSNITFITEDCGNIMISWVKQCGFSEVLKGLSIGFDESSSEIAKNGEISSAFNKESYDKHFIISEEETSTVIFFKLEPGYEDLWIEKPYKIHTAVNQASPELEGELLATNLITSKPQKLKIIYNCHSSKEEYFPIIIVVEIPFLKSLNIALYKQCPWVDEHHKSWVQFVAAFVLVMIMICGMIGYLKYIKGQNLTIATLSQNIQNFVIYIQTESLSHSHRESSNENLDIQSISFSQLKSQYGTAK</sequence>
<keyword evidence="1" id="KW-0472">Membrane</keyword>
<keyword evidence="1" id="KW-0812">Transmembrane</keyword>
<dbReference type="Proteomes" id="UP000187209">
    <property type="component" value="Unassembled WGS sequence"/>
</dbReference>
<name>A0A1R2BZW2_9CILI</name>
<feature type="transmembrane region" description="Helical" evidence="1">
    <location>
        <begin position="281"/>
        <end position="302"/>
    </location>
</feature>
<keyword evidence="2" id="KW-0732">Signal</keyword>
<organism evidence="3 4">
    <name type="scientific">Stentor coeruleus</name>
    <dbReference type="NCBI Taxonomy" id="5963"/>
    <lineage>
        <taxon>Eukaryota</taxon>
        <taxon>Sar</taxon>
        <taxon>Alveolata</taxon>
        <taxon>Ciliophora</taxon>
        <taxon>Postciliodesmatophora</taxon>
        <taxon>Heterotrichea</taxon>
        <taxon>Heterotrichida</taxon>
        <taxon>Stentoridae</taxon>
        <taxon>Stentor</taxon>
    </lineage>
</organism>
<accession>A0A1R2BZW2</accession>
<feature type="signal peptide" evidence="2">
    <location>
        <begin position="1"/>
        <end position="15"/>
    </location>
</feature>
<feature type="chain" id="PRO_5012345106" description="DOMON domain-containing protein" evidence="2">
    <location>
        <begin position="16"/>
        <end position="361"/>
    </location>
</feature>
<keyword evidence="1" id="KW-1133">Transmembrane helix</keyword>
<comment type="caution">
    <text evidence="3">The sequence shown here is derived from an EMBL/GenBank/DDBJ whole genome shotgun (WGS) entry which is preliminary data.</text>
</comment>
<evidence type="ECO:0000256" key="1">
    <source>
        <dbReference type="SAM" id="Phobius"/>
    </source>
</evidence>
<reference evidence="3 4" key="1">
    <citation type="submission" date="2016-11" db="EMBL/GenBank/DDBJ databases">
        <title>The macronuclear genome of Stentor coeruleus: a giant cell with tiny introns.</title>
        <authorList>
            <person name="Slabodnick M."/>
            <person name="Ruby J.G."/>
            <person name="Reiff S.B."/>
            <person name="Swart E.C."/>
            <person name="Gosai S."/>
            <person name="Prabakaran S."/>
            <person name="Witkowska E."/>
            <person name="Larue G.E."/>
            <person name="Fisher S."/>
            <person name="Freeman R.M."/>
            <person name="Gunawardena J."/>
            <person name="Chu W."/>
            <person name="Stover N.A."/>
            <person name="Gregory B.D."/>
            <person name="Nowacki M."/>
            <person name="Derisi J."/>
            <person name="Roy S.W."/>
            <person name="Marshall W.F."/>
            <person name="Sood P."/>
        </authorList>
    </citation>
    <scope>NUCLEOTIDE SEQUENCE [LARGE SCALE GENOMIC DNA]</scope>
    <source>
        <strain evidence="3">WM001</strain>
    </source>
</reference>
<gene>
    <name evidence="3" type="ORF">SteCoe_17046</name>
</gene>
<proteinExistence type="predicted"/>
<dbReference type="EMBL" id="MPUH01000346">
    <property type="protein sequence ID" value="OMJ82267.1"/>
    <property type="molecule type" value="Genomic_DNA"/>
</dbReference>
<protein>
    <recommendedName>
        <fullName evidence="5">DOMON domain-containing protein</fullName>
    </recommendedName>
</protein>